<protein>
    <submittedName>
        <fullName evidence="1">Uncharacterized protein</fullName>
    </submittedName>
</protein>
<organism evidence="1 2">
    <name type="scientific">Eretmocerus hayati</name>
    <dbReference type="NCBI Taxonomy" id="131215"/>
    <lineage>
        <taxon>Eukaryota</taxon>
        <taxon>Metazoa</taxon>
        <taxon>Ecdysozoa</taxon>
        <taxon>Arthropoda</taxon>
        <taxon>Hexapoda</taxon>
        <taxon>Insecta</taxon>
        <taxon>Pterygota</taxon>
        <taxon>Neoptera</taxon>
        <taxon>Endopterygota</taxon>
        <taxon>Hymenoptera</taxon>
        <taxon>Apocrita</taxon>
        <taxon>Proctotrupomorpha</taxon>
        <taxon>Chalcidoidea</taxon>
        <taxon>Aphelinidae</taxon>
        <taxon>Aphelininae</taxon>
        <taxon>Eretmocerus</taxon>
    </lineage>
</organism>
<dbReference type="Proteomes" id="UP001239111">
    <property type="component" value="Chromosome 1"/>
</dbReference>
<name>A0ACC2PEV4_9HYME</name>
<sequence>MSQSSQKRRSSGSQSPSEGPSQPKRARASRSQELSQDSYQPPVYDDDQELVSGKILRVSVKNFMCHDHLEVVFNEQVNFIIGKNGSGKSAILTALTVGLGARASATDRGASAKEFIKTGKTSGSVEIDLTNRGPLAYKYETYGDKITVIRTIGNTSSYRIKNYRGETISTKKEELNKIVSCMNIQVDNPVSVLSQDAARSFLNGKGPKEKFKFFMKATRLEDIHKNYTTAREFSELAKTNLEEAKQFMSKNEKEVRDLNKKLQRLASLDESRALYEELGKEMKWAMVHREEKKLLQIETRINDQSRKVEDMEGKEREKALKEQEIDSQISNLKKEIEEIESRAADGNAKLDELKRICAAAKRRLDDKKGETKTFHENLKKNQANISMLQDAIKKMNSENSETDEKKRRAESETQDNLQKLDDIEATLRTKQTDLMHWEETKRRLEQEVNAVKIDVEQKRRELRKFEQSLEAMKRQPDEAYSVYGPNMSRLVKRIDEEHKRNRFIRKPVGPIGSYIKVNDPKWIPAVEGHLGYWTLSQFCVDNCQDRTVLDKIMKEIYGREKHPQITISKFLDRVHDVRSQRTGSNRHSNLLDMMEISNPIAANCLIDGRQIEATLLIPTSDEACDIMSNSQKVPPHCRQAITQQADIFHPEPNYRSYHGTVSRKYLQVSTQQAIQLLEEDIRKSQLELKSLEMRQHEVNDRMKKNHSEYDEAQRCVRSLQRQQMQVKGKLDELKETIESCNNDAINTFSTELEELQKLVVEERERLNHLMEEFRQANKEYESSSGELKSHRKLVENVDSTLNPIRENIRELSEEKKRLQKSNQGADRRIREGQLALQQLNSDRDRQQRVVTSAIESAETLCPRIATQKSPSEIENKMKDLKTDIDSVEKQIGTKAAIEAALEEKKNKFGDVLERAKKLEEANERQLVRLAERRRLYKEMKKTITENVQMAFSNILKLRNYKGSITIDHTREEIYLAVSPKNDAKRTTNDPSALSGGERSYSTVALILALWNCIGVPFYFMDEFDVFMDKVNRYTIIDILIAHAKENPQSQFTFLTPLPTNIIRENAVSIHKLADPERA</sequence>
<proteinExistence type="predicted"/>
<keyword evidence="2" id="KW-1185">Reference proteome</keyword>
<reference evidence="1" key="1">
    <citation type="submission" date="2023-04" db="EMBL/GenBank/DDBJ databases">
        <title>A chromosome-level genome assembly of the parasitoid wasp Eretmocerus hayati.</title>
        <authorList>
            <person name="Zhong Y."/>
            <person name="Liu S."/>
            <person name="Liu Y."/>
        </authorList>
    </citation>
    <scope>NUCLEOTIDE SEQUENCE</scope>
    <source>
        <strain evidence="1">ZJU_SS_LIU_2023</strain>
    </source>
</reference>
<comment type="caution">
    <text evidence="1">The sequence shown here is derived from an EMBL/GenBank/DDBJ whole genome shotgun (WGS) entry which is preliminary data.</text>
</comment>
<accession>A0ACC2PEV4</accession>
<dbReference type="EMBL" id="CM056741">
    <property type="protein sequence ID" value="KAJ8681598.1"/>
    <property type="molecule type" value="Genomic_DNA"/>
</dbReference>
<evidence type="ECO:0000313" key="2">
    <source>
        <dbReference type="Proteomes" id="UP001239111"/>
    </source>
</evidence>
<evidence type="ECO:0000313" key="1">
    <source>
        <dbReference type="EMBL" id="KAJ8681598.1"/>
    </source>
</evidence>
<gene>
    <name evidence="1" type="ORF">QAD02_017390</name>
</gene>